<accession>A0A409X1D1</accession>
<evidence type="ECO:0000313" key="1">
    <source>
        <dbReference type="EMBL" id="PPQ84527.1"/>
    </source>
</evidence>
<protein>
    <submittedName>
        <fullName evidence="1">Uncharacterized protein</fullName>
    </submittedName>
</protein>
<dbReference type="EMBL" id="NHYD01002851">
    <property type="protein sequence ID" value="PPQ84527.1"/>
    <property type="molecule type" value="Genomic_DNA"/>
</dbReference>
<gene>
    <name evidence="1" type="ORF">CVT25_007617</name>
</gene>
<name>A0A409X1D1_PSICY</name>
<proteinExistence type="predicted"/>
<reference evidence="1 2" key="1">
    <citation type="journal article" date="2018" name="Evol. Lett.">
        <title>Horizontal gene cluster transfer increased hallucinogenic mushroom diversity.</title>
        <authorList>
            <person name="Reynolds H.T."/>
            <person name="Vijayakumar V."/>
            <person name="Gluck-Thaler E."/>
            <person name="Korotkin H.B."/>
            <person name="Matheny P.B."/>
            <person name="Slot J.C."/>
        </authorList>
    </citation>
    <scope>NUCLEOTIDE SEQUENCE [LARGE SCALE GENOMIC DNA]</scope>
    <source>
        <strain evidence="1 2">2631</strain>
    </source>
</reference>
<keyword evidence="2" id="KW-1185">Reference proteome</keyword>
<dbReference type="InParanoid" id="A0A409X1D1"/>
<sequence>MGSGTAQHGSFLGKIAKAMDRVPFADTSDENLRQTSLKNICCQALLLSEVICNPWVFIFQIGVFKKACELWMLLVWNGTIKQ</sequence>
<evidence type="ECO:0000313" key="2">
    <source>
        <dbReference type="Proteomes" id="UP000283269"/>
    </source>
</evidence>
<comment type="caution">
    <text evidence="1">The sequence shown here is derived from an EMBL/GenBank/DDBJ whole genome shotgun (WGS) entry which is preliminary data.</text>
</comment>
<dbReference type="AlphaFoldDB" id="A0A409X1D1"/>
<organism evidence="1 2">
    <name type="scientific">Psilocybe cyanescens</name>
    <dbReference type="NCBI Taxonomy" id="93625"/>
    <lineage>
        <taxon>Eukaryota</taxon>
        <taxon>Fungi</taxon>
        <taxon>Dikarya</taxon>
        <taxon>Basidiomycota</taxon>
        <taxon>Agaricomycotina</taxon>
        <taxon>Agaricomycetes</taxon>
        <taxon>Agaricomycetidae</taxon>
        <taxon>Agaricales</taxon>
        <taxon>Agaricineae</taxon>
        <taxon>Strophariaceae</taxon>
        <taxon>Psilocybe</taxon>
    </lineage>
</organism>
<dbReference type="Proteomes" id="UP000283269">
    <property type="component" value="Unassembled WGS sequence"/>
</dbReference>